<protein>
    <recommendedName>
        <fullName evidence="15">Glycosyl transferase CAP10 domain-containing protein</fullName>
    </recommendedName>
</protein>
<comment type="caution">
    <text evidence="16">The sequence shown here is derived from an EMBL/GenBank/DDBJ whole genome shotgun (WGS) entry which is preliminary data.</text>
</comment>
<dbReference type="Pfam" id="PF00630">
    <property type="entry name" value="Filamin"/>
    <property type="match status" value="1"/>
</dbReference>
<keyword evidence="8" id="KW-0325">Glycoprotein</keyword>
<dbReference type="InterPro" id="IPR017868">
    <property type="entry name" value="Filamin/ABP280_repeat-like"/>
</dbReference>
<keyword evidence="5" id="KW-0808">Transferase</keyword>
<dbReference type="PROSITE" id="PS50194">
    <property type="entry name" value="FILAMIN_REPEAT"/>
    <property type="match status" value="1"/>
</dbReference>
<evidence type="ECO:0000256" key="2">
    <source>
        <dbReference type="ARBA" id="ARBA00004922"/>
    </source>
</evidence>
<dbReference type="GO" id="GO:0005788">
    <property type="term" value="C:endoplasmic reticulum lumen"/>
    <property type="evidence" value="ECO:0007669"/>
    <property type="project" value="UniProtKB-SubCell"/>
</dbReference>
<evidence type="ECO:0000256" key="9">
    <source>
        <dbReference type="ARBA" id="ARBA00045690"/>
    </source>
</evidence>
<dbReference type="PANTHER" id="PTHR12203:SF122">
    <property type="entry name" value="GLYCOSYL TRANSFERASE CAP10 DOMAIN-CONTAINING PROTEIN"/>
    <property type="match status" value="1"/>
</dbReference>
<evidence type="ECO:0000313" key="17">
    <source>
        <dbReference type="Proteomes" id="UP000708208"/>
    </source>
</evidence>
<evidence type="ECO:0000256" key="12">
    <source>
        <dbReference type="PROSITE-ProRule" id="PRU00087"/>
    </source>
</evidence>
<feature type="signal peptide" evidence="14">
    <location>
        <begin position="1"/>
        <end position="27"/>
    </location>
</feature>
<keyword evidence="4" id="KW-0328">Glycosyltransferase</keyword>
<proteinExistence type="inferred from homology"/>
<keyword evidence="6 14" id="KW-0732">Signal</keyword>
<name>A0A8J2J1C7_9HEXA</name>
<dbReference type="OrthoDB" id="541052at2759"/>
<keyword evidence="7" id="KW-0256">Endoplasmic reticulum</keyword>
<reference evidence="16" key="1">
    <citation type="submission" date="2021-06" db="EMBL/GenBank/DDBJ databases">
        <authorList>
            <person name="Hodson N. C."/>
            <person name="Mongue J. A."/>
            <person name="Jaron S. K."/>
        </authorList>
    </citation>
    <scope>NUCLEOTIDE SEQUENCE</scope>
</reference>
<evidence type="ECO:0000256" key="8">
    <source>
        <dbReference type="ARBA" id="ARBA00023180"/>
    </source>
</evidence>
<evidence type="ECO:0000256" key="5">
    <source>
        <dbReference type="ARBA" id="ARBA00022679"/>
    </source>
</evidence>
<organism evidence="16 17">
    <name type="scientific">Allacma fusca</name>
    <dbReference type="NCBI Taxonomy" id="39272"/>
    <lineage>
        <taxon>Eukaryota</taxon>
        <taxon>Metazoa</taxon>
        <taxon>Ecdysozoa</taxon>
        <taxon>Arthropoda</taxon>
        <taxon>Hexapoda</taxon>
        <taxon>Collembola</taxon>
        <taxon>Symphypleona</taxon>
        <taxon>Sminthuridae</taxon>
        <taxon>Allacma</taxon>
    </lineage>
</organism>
<comment type="catalytic activity">
    <reaction evidence="11">
        <text>L-seryl-[EGF-like domain protein] + UDP-alpha-D-glucose = 3-O-(beta-D-glucosyl)-L-seryl-[EGF-like domain protein] + UDP + H(+)</text>
        <dbReference type="Rhea" id="RHEA:58116"/>
        <dbReference type="Rhea" id="RHEA-COMP:14610"/>
        <dbReference type="Rhea" id="RHEA-COMP:16010"/>
        <dbReference type="ChEBI" id="CHEBI:15378"/>
        <dbReference type="ChEBI" id="CHEBI:29999"/>
        <dbReference type="ChEBI" id="CHEBI:58223"/>
        <dbReference type="ChEBI" id="CHEBI:58885"/>
        <dbReference type="ChEBI" id="CHEBI:140576"/>
    </reaction>
</comment>
<feature type="compositionally biased region" description="Basic and acidic residues" evidence="13">
    <location>
        <begin position="538"/>
        <end position="548"/>
    </location>
</feature>
<comment type="subcellular location">
    <subcellularLocation>
        <location evidence="1">Endoplasmic reticulum lumen</location>
    </subcellularLocation>
</comment>
<dbReference type="Pfam" id="PF05686">
    <property type="entry name" value="Glyco_transf_90"/>
    <property type="match status" value="1"/>
</dbReference>
<dbReference type="AlphaFoldDB" id="A0A8J2J1C7"/>
<accession>A0A8J2J1C7</accession>
<evidence type="ECO:0000256" key="1">
    <source>
        <dbReference type="ARBA" id="ARBA00004319"/>
    </source>
</evidence>
<dbReference type="Proteomes" id="UP000708208">
    <property type="component" value="Unassembled WGS sequence"/>
</dbReference>
<evidence type="ECO:0000256" key="14">
    <source>
        <dbReference type="SAM" id="SignalP"/>
    </source>
</evidence>
<evidence type="ECO:0000256" key="10">
    <source>
        <dbReference type="ARBA" id="ARBA00047553"/>
    </source>
</evidence>
<evidence type="ECO:0000256" key="13">
    <source>
        <dbReference type="SAM" id="MobiDB-lite"/>
    </source>
</evidence>
<evidence type="ECO:0000256" key="11">
    <source>
        <dbReference type="ARBA" id="ARBA00049246"/>
    </source>
</evidence>
<evidence type="ECO:0000256" key="3">
    <source>
        <dbReference type="ARBA" id="ARBA00006063"/>
    </source>
</evidence>
<dbReference type="SMART" id="SM00672">
    <property type="entry name" value="CAP10"/>
    <property type="match status" value="1"/>
</dbReference>
<evidence type="ECO:0000313" key="16">
    <source>
        <dbReference type="EMBL" id="CAG7669073.1"/>
    </source>
</evidence>
<keyword evidence="17" id="KW-1185">Reference proteome</keyword>
<evidence type="ECO:0000256" key="6">
    <source>
        <dbReference type="ARBA" id="ARBA00022729"/>
    </source>
</evidence>
<feature type="domain" description="Glycosyl transferase CAP10" evidence="15">
    <location>
        <begin position="264"/>
        <end position="501"/>
    </location>
</feature>
<evidence type="ECO:0000256" key="4">
    <source>
        <dbReference type="ARBA" id="ARBA00022676"/>
    </source>
</evidence>
<dbReference type="PANTHER" id="PTHR12203">
    <property type="entry name" value="KDEL LYS-ASP-GLU-LEU CONTAINING - RELATED"/>
    <property type="match status" value="1"/>
</dbReference>
<evidence type="ECO:0000256" key="7">
    <source>
        <dbReference type="ARBA" id="ARBA00022824"/>
    </source>
</evidence>
<dbReference type="EMBL" id="CAJVCH010011042">
    <property type="protein sequence ID" value="CAG7669073.1"/>
    <property type="molecule type" value="Genomic_DNA"/>
</dbReference>
<dbReference type="InterPro" id="IPR001298">
    <property type="entry name" value="Filamin/ABP280_rpt"/>
</dbReference>
<evidence type="ECO:0000259" key="15">
    <source>
        <dbReference type="SMART" id="SM00672"/>
    </source>
</evidence>
<dbReference type="InterPro" id="IPR051091">
    <property type="entry name" value="O-Glucosyltr/Glycosyltrsf_90"/>
</dbReference>
<comment type="pathway">
    <text evidence="2">Protein modification; protein glycosylation.</text>
</comment>
<dbReference type="SMART" id="SM00557">
    <property type="entry name" value="IG_FLMN"/>
    <property type="match status" value="1"/>
</dbReference>
<comment type="function">
    <text evidence="9">Protein O-glucosyltransferase. Catalyzes the reaction that attaches glucose through an O-glycosidic linkage to a conserved serine residue found in the consensus sequence C-X-S-X-[PA]-C in epidermal growth factor-like repeats. Regulates Notch signaling by glucosylating Notch in the ER, glucosylation is required for the correct folding and cleavage of Notch.</text>
</comment>
<sequence length="548" mass="63455">MFITITLRACYCFLLIGSLAFRQGVLGEDGSSSSVLKKTPELTIVAHSRDESVKSKGRDLDRVDVTKSIVNGPGLEPHAVVLPARYFYIQLVDRKGRNFNTTENDDHLKVRIDCNGERQVWSQLLSRRRGSYIVRYKMFHSCLNGLRIIITYRNKHVAKSPYIIKFPVHPAVCNCPKLESINWLVRANCTRNHQQIDSDLGPFTSVNFSSVLEQAIERFYQPGSHSFCHYVIKDNKVYRKCYGQHVGFHIFPDSLLLTLIRTMYLRDMEFIINLGDWPLVNKDKVKPLIPIFSWCKTNATADILLPTYELVEASLEGMGRVSLDMMTVQSNSEVPWDDKIDKVFWRGRDSRQERLDLILLSRKYPDLFNVSLTNFFFFRDQMDLYGPKAQHISFFKFFNYKYQLNIDGTVAAYRFPFLLAGDSVVFKTESPYFEHFYKDLKPWTHFIPVKADLEDLIEKIQWLKENDHKAKAVGENGRKYAQENLMPLEVMCYHVEVFNKWADRLANPVTVLPGMELVEPPDLPKGTKCDCSPGPRHLSSDSWDKNEL</sequence>
<dbReference type="GO" id="GO:0046527">
    <property type="term" value="F:glucosyltransferase activity"/>
    <property type="evidence" value="ECO:0007669"/>
    <property type="project" value="TreeGrafter"/>
</dbReference>
<feature type="repeat" description="Filamin" evidence="12">
    <location>
        <begin position="60"/>
        <end position="166"/>
    </location>
</feature>
<comment type="similarity">
    <text evidence="3">Belongs to the KDELC family.</text>
</comment>
<gene>
    <name evidence="16" type="ORF">AFUS01_LOCUS1976</name>
</gene>
<dbReference type="FunFam" id="2.60.40.10:FF:000419">
    <property type="entry name" value="KDEL (Lys-Asp-Glu-Leu) containing 1"/>
    <property type="match status" value="1"/>
</dbReference>
<comment type="catalytic activity">
    <reaction evidence="10">
        <text>L-seryl-[EGF-like domain protein] + UDP-alpha-D-xylose = 3-O-(beta-D-xylosyl)-L-seryl-[EGF-like domain protein] + UDP + H(+)</text>
        <dbReference type="Rhea" id="RHEA:62016"/>
        <dbReference type="Rhea" id="RHEA-COMP:16010"/>
        <dbReference type="Rhea" id="RHEA-COMP:16011"/>
        <dbReference type="ChEBI" id="CHEBI:15378"/>
        <dbReference type="ChEBI" id="CHEBI:29999"/>
        <dbReference type="ChEBI" id="CHEBI:57632"/>
        <dbReference type="ChEBI" id="CHEBI:58223"/>
        <dbReference type="ChEBI" id="CHEBI:132085"/>
    </reaction>
</comment>
<dbReference type="InterPro" id="IPR006598">
    <property type="entry name" value="CAP10"/>
</dbReference>
<feature type="chain" id="PRO_5035292502" description="Glycosyl transferase CAP10 domain-containing protein" evidence="14">
    <location>
        <begin position="28"/>
        <end position="548"/>
    </location>
</feature>
<feature type="region of interest" description="Disordered" evidence="13">
    <location>
        <begin position="524"/>
        <end position="548"/>
    </location>
</feature>